<dbReference type="Proteomes" id="UP000232534">
    <property type="component" value="Segment"/>
</dbReference>
<accession>I7CD69</accession>
<proteinExistence type="predicted"/>
<keyword evidence="2" id="KW-1185">Reference proteome</keyword>
<organism evidence="1 2">
    <name type="scientific">Pseudomonas phage PA7</name>
    <dbReference type="NCBI Taxonomy" id="347330"/>
    <lineage>
        <taxon>Viruses</taxon>
        <taxon>Duplodnaviria</taxon>
        <taxon>Heunggongvirae</taxon>
        <taxon>Uroviricota</taxon>
        <taxon>Caudoviricetes</taxon>
        <taxon>Chimalliviridae</taxon>
        <taxon>Phikzvirus</taxon>
        <taxon>Phikzvirus PA7</taxon>
    </lineage>
</organism>
<evidence type="ECO:0000313" key="1">
    <source>
        <dbReference type="EMBL" id="AFO70904.1"/>
    </source>
</evidence>
<dbReference type="KEGG" id="vg:40093924"/>
<dbReference type="RefSeq" id="YP_009617385.1">
    <property type="nucleotide sequence ID" value="NC_042060.1"/>
</dbReference>
<protein>
    <submittedName>
        <fullName evidence="1">Uncharacterized protein</fullName>
    </submittedName>
</protein>
<sequence length="144" mass="16610">MYLKHFKQYITNVIKLSKFQIGKSIMLDYALEKCREIPYVKHRQRVYSVITDKRGRIISESQNMYGKTHPVQKRYSLKAGLSDLRCEMHSELRSIILSKGKGYRIYVARVGADGRPLDAYPCPTCQMAINDHGKLKEVIVSIGK</sequence>
<evidence type="ECO:0000313" key="2">
    <source>
        <dbReference type="Proteomes" id="UP000232534"/>
    </source>
</evidence>
<dbReference type="GeneID" id="40093924"/>
<reference evidence="1 2" key="1">
    <citation type="submission" date="2012-06" db="EMBL/GenBank/DDBJ databases">
        <authorList>
            <person name="Kim M.S."/>
            <person name="Cha K.E."/>
            <person name="Kim Y.D."/>
            <person name="Myung H."/>
        </authorList>
    </citation>
    <scope>NUCLEOTIDE SEQUENCE [LARGE SCALE GENOMIC DNA]</scope>
</reference>
<name>I7CD69_9CAUD</name>
<dbReference type="EMBL" id="JX233784">
    <property type="protein sequence ID" value="AFO70904.1"/>
    <property type="molecule type" value="Genomic_DNA"/>
</dbReference>